<comment type="subcellular location">
    <subcellularLocation>
        <location evidence="1 15">Cytoplasm</location>
    </subcellularLocation>
</comment>
<evidence type="ECO:0000256" key="4">
    <source>
        <dbReference type="ARBA" id="ARBA00013047"/>
    </source>
</evidence>
<dbReference type="GO" id="GO:0005524">
    <property type="term" value="F:ATP binding"/>
    <property type="evidence" value="ECO:0007669"/>
    <property type="project" value="UniProtKB-KW"/>
</dbReference>
<dbReference type="CDD" id="cd02196">
    <property type="entry name" value="PurM"/>
    <property type="match status" value="1"/>
</dbReference>
<name>A0A8J6Y387_9BACT</name>
<accession>A0A8J6Y387</accession>
<dbReference type="PANTHER" id="PTHR10520">
    <property type="entry name" value="TRIFUNCTIONAL PURINE BIOSYNTHETIC PROTEIN ADENOSINE-3-RELATED"/>
    <property type="match status" value="1"/>
</dbReference>
<proteinExistence type="inferred from homology"/>
<keyword evidence="6 15" id="KW-0963">Cytoplasm</keyword>
<evidence type="ECO:0000256" key="11">
    <source>
        <dbReference type="ARBA" id="ARBA00031908"/>
    </source>
</evidence>
<dbReference type="InterPro" id="IPR010918">
    <property type="entry name" value="PurM-like_C_dom"/>
</dbReference>
<feature type="domain" description="PurM-like N-terminal" evidence="16">
    <location>
        <begin position="55"/>
        <end position="160"/>
    </location>
</feature>
<dbReference type="GO" id="GO:0006189">
    <property type="term" value="P:'de novo' IMP biosynthetic process"/>
    <property type="evidence" value="ECO:0007669"/>
    <property type="project" value="UniProtKB-UniRule"/>
</dbReference>
<dbReference type="Gene3D" id="3.90.650.10">
    <property type="entry name" value="PurM-like C-terminal domain"/>
    <property type="match status" value="1"/>
</dbReference>
<dbReference type="UniPathway" id="UPA00074">
    <property type="reaction ID" value="UER00129"/>
</dbReference>
<evidence type="ECO:0000259" key="17">
    <source>
        <dbReference type="Pfam" id="PF02769"/>
    </source>
</evidence>
<feature type="domain" description="PurM-like C-terminal" evidence="17">
    <location>
        <begin position="172"/>
        <end position="337"/>
    </location>
</feature>
<dbReference type="Pfam" id="PF02769">
    <property type="entry name" value="AIRS_C"/>
    <property type="match status" value="1"/>
</dbReference>
<evidence type="ECO:0000313" key="19">
    <source>
        <dbReference type="Proteomes" id="UP000598633"/>
    </source>
</evidence>
<dbReference type="HAMAP" id="MF_00741">
    <property type="entry name" value="AIRS"/>
    <property type="match status" value="1"/>
</dbReference>
<evidence type="ECO:0000256" key="3">
    <source>
        <dbReference type="ARBA" id="ARBA00010280"/>
    </source>
</evidence>
<dbReference type="InterPro" id="IPR004733">
    <property type="entry name" value="PurM_cligase"/>
</dbReference>
<dbReference type="AlphaFoldDB" id="A0A8J6Y387"/>
<dbReference type="NCBIfam" id="TIGR00878">
    <property type="entry name" value="purM"/>
    <property type="match status" value="1"/>
</dbReference>
<keyword evidence="8 15" id="KW-0547">Nucleotide-binding</keyword>
<dbReference type="Pfam" id="PF00586">
    <property type="entry name" value="AIRS"/>
    <property type="match status" value="1"/>
</dbReference>
<dbReference type="EC" id="6.3.3.1" evidence="4 15"/>
<evidence type="ECO:0000256" key="13">
    <source>
        <dbReference type="ARBA" id="ARBA00033093"/>
    </source>
</evidence>
<dbReference type="FunFam" id="3.90.650.10:FF:000011">
    <property type="entry name" value="Phosphoribosylformylglycinamidine cyclo-ligase"/>
    <property type="match status" value="1"/>
</dbReference>
<dbReference type="GO" id="GO:0005829">
    <property type="term" value="C:cytosol"/>
    <property type="evidence" value="ECO:0007669"/>
    <property type="project" value="TreeGrafter"/>
</dbReference>
<comment type="caution">
    <text evidence="18">The sequence shown here is derived from an EMBL/GenBank/DDBJ whole genome shotgun (WGS) entry which is preliminary data.</text>
</comment>
<dbReference type="FunFam" id="3.30.1330.10:FF:000001">
    <property type="entry name" value="Phosphoribosylformylglycinamidine cyclo-ligase"/>
    <property type="match status" value="1"/>
</dbReference>
<keyword evidence="7 15" id="KW-0436">Ligase</keyword>
<evidence type="ECO:0000259" key="16">
    <source>
        <dbReference type="Pfam" id="PF00586"/>
    </source>
</evidence>
<dbReference type="Proteomes" id="UP000598633">
    <property type="component" value="Unassembled WGS sequence"/>
</dbReference>
<evidence type="ECO:0000313" key="18">
    <source>
        <dbReference type="EMBL" id="MBD3869758.1"/>
    </source>
</evidence>
<reference evidence="18 19" key="1">
    <citation type="submission" date="2020-08" db="EMBL/GenBank/DDBJ databases">
        <title>Acidobacteriota in marine sediments use diverse sulfur dissimilation pathways.</title>
        <authorList>
            <person name="Wasmund K."/>
        </authorList>
    </citation>
    <scope>NUCLEOTIDE SEQUENCE [LARGE SCALE GENOMIC DNA]</scope>
    <source>
        <strain evidence="18">MAG AM3-A</strain>
    </source>
</reference>
<dbReference type="Gene3D" id="3.30.1330.10">
    <property type="entry name" value="PurM-like, N-terminal domain"/>
    <property type="match status" value="1"/>
</dbReference>
<evidence type="ECO:0000256" key="5">
    <source>
        <dbReference type="ARBA" id="ARBA00020367"/>
    </source>
</evidence>
<evidence type="ECO:0000256" key="9">
    <source>
        <dbReference type="ARBA" id="ARBA00022755"/>
    </source>
</evidence>
<evidence type="ECO:0000256" key="1">
    <source>
        <dbReference type="ARBA" id="ARBA00004496"/>
    </source>
</evidence>
<sequence length="352" mass="37904">MTTYRDAGVDIDAQDRALEQVKKMVRNTYTSDVLSDQGAFGGLFRPPIKGLKEPVLVASADGVGTKLKVAFAADRHSTVGRDLVHHCINDILVQGARPLFFLDYLATGRLEPDVVADVIGGVAVACGEHGLALLGGETAEMPGFYRDGEYDLAGFVVGLVDRRRIIDGTAAKAGDVLVGLPATGLHTNGYSLARKVFFEELGLGPGDTVEELGRTVADELLAIHRCYLEPVWPLIEHGWVHAMAHITGGGLTDNLPRVLPNGLRAVVKVGAWEIPPVFRLLAEKGQVPEDDMWRTFNLGVGMVLVVAPKQLDKVLRNLRDSGCPGFPMGNIVKGESGVEYDHPPEGFPSDLR</sequence>
<protein>
    <recommendedName>
        <fullName evidence="5 15">Phosphoribosylformylglycinamidine cyclo-ligase</fullName>
        <ecNumber evidence="4 15">6.3.3.1</ecNumber>
    </recommendedName>
    <alternativeName>
        <fullName evidence="12 15">AIR synthase</fullName>
    </alternativeName>
    <alternativeName>
        <fullName evidence="13 15">AIRS</fullName>
    </alternativeName>
    <alternativeName>
        <fullName evidence="11 15">Phosphoribosyl-aminoimidazole synthetase</fullName>
    </alternativeName>
</protein>
<comment type="catalytic activity">
    <reaction evidence="14 15">
        <text>2-formamido-N(1)-(5-O-phospho-beta-D-ribosyl)acetamidine + ATP = 5-amino-1-(5-phospho-beta-D-ribosyl)imidazole + ADP + phosphate + H(+)</text>
        <dbReference type="Rhea" id="RHEA:23032"/>
        <dbReference type="ChEBI" id="CHEBI:15378"/>
        <dbReference type="ChEBI" id="CHEBI:30616"/>
        <dbReference type="ChEBI" id="CHEBI:43474"/>
        <dbReference type="ChEBI" id="CHEBI:137981"/>
        <dbReference type="ChEBI" id="CHEBI:147287"/>
        <dbReference type="ChEBI" id="CHEBI:456216"/>
        <dbReference type="EC" id="6.3.3.1"/>
    </reaction>
</comment>
<dbReference type="SUPFAM" id="SSF56042">
    <property type="entry name" value="PurM C-terminal domain-like"/>
    <property type="match status" value="1"/>
</dbReference>
<dbReference type="InterPro" id="IPR016188">
    <property type="entry name" value="PurM-like_N"/>
</dbReference>
<evidence type="ECO:0000256" key="7">
    <source>
        <dbReference type="ARBA" id="ARBA00022598"/>
    </source>
</evidence>
<evidence type="ECO:0000256" key="14">
    <source>
        <dbReference type="ARBA" id="ARBA00049057"/>
    </source>
</evidence>
<dbReference type="InterPro" id="IPR036676">
    <property type="entry name" value="PurM-like_C_sf"/>
</dbReference>
<evidence type="ECO:0000256" key="15">
    <source>
        <dbReference type="HAMAP-Rule" id="MF_00741"/>
    </source>
</evidence>
<keyword evidence="9 15" id="KW-0658">Purine biosynthesis</keyword>
<dbReference type="PANTHER" id="PTHR10520:SF12">
    <property type="entry name" value="TRIFUNCTIONAL PURINE BIOSYNTHETIC PROTEIN ADENOSINE-3"/>
    <property type="match status" value="1"/>
</dbReference>
<dbReference type="InterPro" id="IPR036921">
    <property type="entry name" value="PurM-like_N_sf"/>
</dbReference>
<evidence type="ECO:0000256" key="2">
    <source>
        <dbReference type="ARBA" id="ARBA00004686"/>
    </source>
</evidence>
<dbReference type="GO" id="GO:0004637">
    <property type="term" value="F:phosphoribosylamine-glycine ligase activity"/>
    <property type="evidence" value="ECO:0007669"/>
    <property type="project" value="TreeGrafter"/>
</dbReference>
<keyword evidence="10 15" id="KW-0067">ATP-binding</keyword>
<evidence type="ECO:0000256" key="12">
    <source>
        <dbReference type="ARBA" id="ARBA00032931"/>
    </source>
</evidence>
<organism evidence="18 19">
    <name type="scientific">Candidatus Sulfomarinibacter kjeldsenii</name>
    <dbReference type="NCBI Taxonomy" id="2885994"/>
    <lineage>
        <taxon>Bacteria</taxon>
        <taxon>Pseudomonadati</taxon>
        <taxon>Acidobacteriota</taxon>
        <taxon>Thermoanaerobaculia</taxon>
        <taxon>Thermoanaerobaculales</taxon>
        <taxon>Candidatus Sulfomarinibacteraceae</taxon>
        <taxon>Candidatus Sulfomarinibacter</taxon>
    </lineage>
</organism>
<evidence type="ECO:0000256" key="6">
    <source>
        <dbReference type="ARBA" id="ARBA00022490"/>
    </source>
</evidence>
<evidence type="ECO:0000256" key="10">
    <source>
        <dbReference type="ARBA" id="ARBA00022840"/>
    </source>
</evidence>
<evidence type="ECO:0000256" key="8">
    <source>
        <dbReference type="ARBA" id="ARBA00022741"/>
    </source>
</evidence>
<dbReference type="EMBL" id="JACXWA010000004">
    <property type="protein sequence ID" value="MBD3869758.1"/>
    <property type="molecule type" value="Genomic_DNA"/>
</dbReference>
<dbReference type="SUPFAM" id="SSF55326">
    <property type="entry name" value="PurM N-terminal domain-like"/>
    <property type="match status" value="1"/>
</dbReference>
<dbReference type="GO" id="GO:0046084">
    <property type="term" value="P:adenine biosynthetic process"/>
    <property type="evidence" value="ECO:0007669"/>
    <property type="project" value="TreeGrafter"/>
</dbReference>
<comment type="similarity">
    <text evidence="3 15">Belongs to the AIR synthase family.</text>
</comment>
<comment type="pathway">
    <text evidence="2 15">Purine metabolism; IMP biosynthesis via de novo pathway; 5-amino-1-(5-phospho-D-ribosyl)imidazole from N(2)-formyl-N(1)-(5-phospho-D-ribosyl)glycinamide: step 2/2.</text>
</comment>
<dbReference type="GO" id="GO:0004641">
    <property type="term" value="F:phosphoribosylformylglycinamidine cyclo-ligase activity"/>
    <property type="evidence" value="ECO:0007669"/>
    <property type="project" value="UniProtKB-UniRule"/>
</dbReference>
<gene>
    <name evidence="15" type="primary">purM</name>
    <name evidence="18" type="ORF">IFJ97_00165</name>
</gene>